<dbReference type="OrthoDB" id="370168at2"/>
<dbReference type="AlphaFoldDB" id="A0A3P1VDH5"/>
<feature type="domain" description="HTH hxlR-type" evidence="5">
    <location>
        <begin position="22"/>
        <end position="120"/>
    </location>
</feature>
<organism evidence="6 7">
    <name type="scientific">Actinomyces bowdenii</name>
    <dbReference type="NCBI Taxonomy" id="131109"/>
    <lineage>
        <taxon>Bacteria</taxon>
        <taxon>Bacillati</taxon>
        <taxon>Actinomycetota</taxon>
        <taxon>Actinomycetes</taxon>
        <taxon>Actinomycetales</taxon>
        <taxon>Actinomycetaceae</taxon>
        <taxon>Actinomyces</taxon>
    </lineage>
</organism>
<evidence type="ECO:0000259" key="5">
    <source>
        <dbReference type="PROSITE" id="PS51118"/>
    </source>
</evidence>
<protein>
    <submittedName>
        <fullName evidence="6">Transcriptional regulator</fullName>
    </submittedName>
</protein>
<dbReference type="InterPro" id="IPR036388">
    <property type="entry name" value="WH-like_DNA-bd_sf"/>
</dbReference>
<gene>
    <name evidence="6" type="ORF">EII10_00115</name>
</gene>
<evidence type="ECO:0000256" key="2">
    <source>
        <dbReference type="ARBA" id="ARBA00023125"/>
    </source>
</evidence>
<reference evidence="6 7" key="1">
    <citation type="submission" date="2018-11" db="EMBL/GenBank/DDBJ databases">
        <title>Genomes From Bacteria Associated with the Canine Oral Cavity: a Test Case for Automated Genome-Based Taxonomic Assignment.</title>
        <authorList>
            <person name="Coil D.A."/>
            <person name="Jospin G."/>
            <person name="Darling A.E."/>
            <person name="Wallis C."/>
            <person name="Davis I.J."/>
            <person name="Harris S."/>
            <person name="Eisen J.A."/>
            <person name="Holcombe L.J."/>
            <person name="O'Flynn C."/>
        </authorList>
    </citation>
    <scope>NUCLEOTIDE SEQUENCE [LARGE SCALE GENOMIC DNA]</scope>
    <source>
        <strain evidence="6 7">OH5050</strain>
    </source>
</reference>
<keyword evidence="1" id="KW-0805">Transcription regulation</keyword>
<dbReference type="EMBL" id="RQZC01000001">
    <property type="protein sequence ID" value="RRD30573.1"/>
    <property type="molecule type" value="Genomic_DNA"/>
</dbReference>
<evidence type="ECO:0000256" key="4">
    <source>
        <dbReference type="SAM" id="MobiDB-lite"/>
    </source>
</evidence>
<dbReference type="GO" id="GO:0003677">
    <property type="term" value="F:DNA binding"/>
    <property type="evidence" value="ECO:0007669"/>
    <property type="project" value="UniProtKB-KW"/>
</dbReference>
<evidence type="ECO:0000313" key="6">
    <source>
        <dbReference type="EMBL" id="RRD30573.1"/>
    </source>
</evidence>
<evidence type="ECO:0000256" key="3">
    <source>
        <dbReference type="ARBA" id="ARBA00023163"/>
    </source>
</evidence>
<dbReference type="InterPro" id="IPR036390">
    <property type="entry name" value="WH_DNA-bd_sf"/>
</dbReference>
<dbReference type="PANTHER" id="PTHR33204:SF37">
    <property type="entry name" value="HTH-TYPE TRANSCRIPTIONAL REGULATOR YODB"/>
    <property type="match status" value="1"/>
</dbReference>
<dbReference type="Proteomes" id="UP000271272">
    <property type="component" value="Unassembled WGS sequence"/>
</dbReference>
<dbReference type="RefSeq" id="WP_124932493.1">
    <property type="nucleotide sequence ID" value="NZ_JAGFOU010000029.1"/>
</dbReference>
<keyword evidence="2" id="KW-0238">DNA-binding</keyword>
<sequence>MAGGHDGGRSRGAGLDVLRRTCPSRSVLARVVGKWTVLVVVALEDGPLRFGELLAAVEGISAKVLTATLRALERDGVVWRRAYPGVPARVEYGLSPLGRSLGEPLAALQAWAQAHAQEVIRARERYDAAGPPVSAGSPETARGRASSEQN</sequence>
<dbReference type="InterPro" id="IPR002577">
    <property type="entry name" value="HTH_HxlR"/>
</dbReference>
<proteinExistence type="predicted"/>
<evidence type="ECO:0000256" key="1">
    <source>
        <dbReference type="ARBA" id="ARBA00023015"/>
    </source>
</evidence>
<keyword evidence="3" id="KW-0804">Transcription</keyword>
<evidence type="ECO:0000313" key="7">
    <source>
        <dbReference type="Proteomes" id="UP000271272"/>
    </source>
</evidence>
<accession>A0A3P1VDH5</accession>
<dbReference type="Gene3D" id="1.10.10.10">
    <property type="entry name" value="Winged helix-like DNA-binding domain superfamily/Winged helix DNA-binding domain"/>
    <property type="match status" value="1"/>
</dbReference>
<comment type="caution">
    <text evidence="6">The sequence shown here is derived from an EMBL/GenBank/DDBJ whole genome shotgun (WGS) entry which is preliminary data.</text>
</comment>
<dbReference type="SUPFAM" id="SSF46785">
    <property type="entry name" value="Winged helix' DNA-binding domain"/>
    <property type="match status" value="1"/>
</dbReference>
<name>A0A3P1VDH5_9ACTO</name>
<dbReference type="PANTHER" id="PTHR33204">
    <property type="entry name" value="TRANSCRIPTIONAL REGULATOR, MARR FAMILY"/>
    <property type="match status" value="1"/>
</dbReference>
<feature type="region of interest" description="Disordered" evidence="4">
    <location>
        <begin position="127"/>
        <end position="150"/>
    </location>
</feature>
<keyword evidence="7" id="KW-1185">Reference proteome</keyword>
<dbReference type="Pfam" id="PF01638">
    <property type="entry name" value="HxlR"/>
    <property type="match status" value="1"/>
</dbReference>
<dbReference type="PROSITE" id="PS51118">
    <property type="entry name" value="HTH_HXLR"/>
    <property type="match status" value="1"/>
</dbReference>